<proteinExistence type="predicted"/>
<name>A0A2S8FF72_9BACT</name>
<dbReference type="RefSeq" id="WP_105357098.1">
    <property type="nucleotide sequence ID" value="NZ_PUIB01000020.1"/>
</dbReference>
<evidence type="ECO:0000313" key="2">
    <source>
        <dbReference type="Proteomes" id="UP000239388"/>
    </source>
</evidence>
<dbReference type="EMBL" id="PUIB01000020">
    <property type="protein sequence ID" value="PQO30809.1"/>
    <property type="molecule type" value="Genomic_DNA"/>
</dbReference>
<gene>
    <name evidence="1" type="ORF">C5Y98_20655</name>
</gene>
<dbReference type="AlphaFoldDB" id="A0A2S8FF72"/>
<protein>
    <submittedName>
        <fullName evidence="1">Uncharacterized protein</fullName>
    </submittedName>
</protein>
<evidence type="ECO:0000313" key="1">
    <source>
        <dbReference type="EMBL" id="PQO30809.1"/>
    </source>
</evidence>
<dbReference type="Proteomes" id="UP000239388">
    <property type="component" value="Unassembled WGS sequence"/>
</dbReference>
<comment type="caution">
    <text evidence="1">The sequence shown here is derived from an EMBL/GenBank/DDBJ whole genome shotgun (WGS) entry which is preliminary data.</text>
</comment>
<reference evidence="1 2" key="1">
    <citation type="submission" date="2018-02" db="EMBL/GenBank/DDBJ databases">
        <title>Comparative genomes isolates from brazilian mangrove.</title>
        <authorList>
            <person name="Araujo J.E."/>
            <person name="Taketani R.G."/>
            <person name="Silva M.C.P."/>
            <person name="Loureco M.V."/>
            <person name="Andreote F.D."/>
        </authorList>
    </citation>
    <scope>NUCLEOTIDE SEQUENCE [LARGE SCALE GENOMIC DNA]</scope>
    <source>
        <strain evidence="1 2">NAP PRIS-MGV</strain>
    </source>
</reference>
<accession>A0A2S8FF72</accession>
<dbReference type="OrthoDB" id="262874at2"/>
<organism evidence="1 2">
    <name type="scientific">Blastopirellula marina</name>
    <dbReference type="NCBI Taxonomy" id="124"/>
    <lineage>
        <taxon>Bacteria</taxon>
        <taxon>Pseudomonadati</taxon>
        <taxon>Planctomycetota</taxon>
        <taxon>Planctomycetia</taxon>
        <taxon>Pirellulales</taxon>
        <taxon>Pirellulaceae</taxon>
        <taxon>Blastopirellula</taxon>
    </lineage>
</organism>
<sequence>MTHIGYPNLTAVSASGEFRVEIIGQPEDAYFRDQSHFSYRLYRANELQWTWTPNDGEDEPLLLDDFPHEAWVNDDGWVVVRTHDWFFAGLLVLSPLGEVIFRQYHRGIFEDEQPGFLDGEPENYMGNTSAGPFWASHSLAYFFQSDGRLCWAIRTWWGFRVIIDLQNGTLVSPSELDSNLLESQEVALALASLRDNLPQLEAASPPTEDLDCDDDAFWKISRAVRTAAYQAGWLRSEAFVPYLRRLEQTDAVGGHSSGRVDGLLMSELTCRHIATLSLLRLDQEPLWLPHYQFQGNSRSPHPGESLELPIRGRDWRPEELEPGLTQRETLTRFGAPDFIRNDWEYDFFSPSDSYTLRIEWKTPQPELPPRLEKLEVVAPQWREITMRDFFLT</sequence>